<proteinExistence type="predicted"/>
<dbReference type="GO" id="GO:0004534">
    <property type="term" value="F:5'-3' RNA exonuclease activity"/>
    <property type="evidence" value="ECO:0007669"/>
    <property type="project" value="TreeGrafter"/>
</dbReference>
<organism evidence="2 3">
    <name type="scientific">Victivallis lenta</name>
    <dbReference type="NCBI Taxonomy" id="2606640"/>
    <lineage>
        <taxon>Bacteria</taxon>
        <taxon>Pseudomonadati</taxon>
        <taxon>Lentisphaerota</taxon>
        <taxon>Lentisphaeria</taxon>
        <taxon>Victivallales</taxon>
        <taxon>Victivallaceae</taxon>
        <taxon>Victivallis</taxon>
    </lineage>
</organism>
<protein>
    <recommendedName>
        <fullName evidence="1">Polymerase/histidinol phosphatase N-terminal domain-containing protein</fullName>
    </recommendedName>
</protein>
<dbReference type="Proteomes" id="UP000435649">
    <property type="component" value="Unassembled WGS sequence"/>
</dbReference>
<reference evidence="2 3" key="1">
    <citation type="submission" date="2019-08" db="EMBL/GenBank/DDBJ databases">
        <title>In-depth cultivation of the pig gut microbiome towards novel bacterial diversity and tailored functional studies.</title>
        <authorList>
            <person name="Wylensek D."/>
            <person name="Hitch T.C.A."/>
            <person name="Clavel T."/>
        </authorList>
    </citation>
    <scope>NUCLEOTIDE SEQUENCE [LARGE SCALE GENOMIC DNA]</scope>
    <source>
        <strain evidence="2 3">BBE-744-WT-12</strain>
    </source>
</reference>
<dbReference type="InterPro" id="IPR003141">
    <property type="entry name" value="Pol/His_phosphatase_N"/>
</dbReference>
<evidence type="ECO:0000313" key="2">
    <source>
        <dbReference type="EMBL" id="MST98159.1"/>
    </source>
</evidence>
<dbReference type="RefSeq" id="WP_154419281.1">
    <property type="nucleotide sequence ID" value="NZ_VUNS01000016.1"/>
</dbReference>
<dbReference type="GO" id="GO:0035312">
    <property type="term" value="F:5'-3' DNA exonuclease activity"/>
    <property type="evidence" value="ECO:0007669"/>
    <property type="project" value="TreeGrafter"/>
</dbReference>
<dbReference type="EMBL" id="VUNS01000016">
    <property type="protein sequence ID" value="MST98159.1"/>
    <property type="molecule type" value="Genomic_DNA"/>
</dbReference>
<feature type="domain" description="Polymerase/histidinol phosphatase N-terminal" evidence="1">
    <location>
        <begin position="125"/>
        <end position="192"/>
    </location>
</feature>
<keyword evidence="3" id="KW-1185">Reference proteome</keyword>
<evidence type="ECO:0000313" key="3">
    <source>
        <dbReference type="Proteomes" id="UP000435649"/>
    </source>
</evidence>
<dbReference type="Gene3D" id="3.20.20.140">
    <property type="entry name" value="Metal-dependent hydrolases"/>
    <property type="match status" value="1"/>
</dbReference>
<sequence>MNQSVQYFDVSPLTVRADEISEVRIRPRYEQAAFPPAERVRVAVVPGLGAMPDGRQLDFSWEKTSDPFELVDWKLHEDGSLFVRARFAGEQEHIIIVEDTDGNLLREFSVYSLLPDWYGLLPFKGDFHVHTLRSDGKESPAYVAARYREAGFDFLAISDHHRYEPSLEAIDYWRRHPTGLALLPGEEVHPPECPVHMLNFGGRFSVNALFREDEAKFRREVEARIPSLGPVAPGVNPFAVAATEWVFDKVREAGGLAVFCHPYWDVRRRNVLSGALVDEVFKRRKFDALELIGGFWKHQSESNALQVARWMEERAAGADYPVVGLSDSHGTDVGGLFGWYYTVVLARSASFDDLAAGIRAGNSAAVDAPENERPHCHGSCRLSRYMHFLLREYFPRHEALCRTEGELMLAILGGEPGLSPVLELLAKRPAAFRERVLGGAEGK</sequence>
<accession>A0A844G773</accession>
<dbReference type="SUPFAM" id="SSF89550">
    <property type="entry name" value="PHP domain-like"/>
    <property type="match status" value="1"/>
</dbReference>
<gene>
    <name evidence="2" type="ORF">FYJ85_14035</name>
</gene>
<dbReference type="PANTHER" id="PTHR42924">
    <property type="entry name" value="EXONUCLEASE"/>
    <property type="match status" value="1"/>
</dbReference>
<evidence type="ECO:0000259" key="1">
    <source>
        <dbReference type="SMART" id="SM00481"/>
    </source>
</evidence>
<name>A0A844G773_9BACT</name>
<dbReference type="InterPro" id="IPR052018">
    <property type="entry name" value="PHP_domain"/>
</dbReference>
<dbReference type="AlphaFoldDB" id="A0A844G773"/>
<dbReference type="SMART" id="SM00481">
    <property type="entry name" value="POLIIIAc"/>
    <property type="match status" value="1"/>
</dbReference>
<dbReference type="PANTHER" id="PTHR42924:SF3">
    <property type="entry name" value="POLYMERASE_HISTIDINOL PHOSPHATASE N-TERMINAL DOMAIN-CONTAINING PROTEIN"/>
    <property type="match status" value="1"/>
</dbReference>
<dbReference type="InterPro" id="IPR016195">
    <property type="entry name" value="Pol/histidinol_Pase-like"/>
</dbReference>
<comment type="caution">
    <text evidence="2">The sequence shown here is derived from an EMBL/GenBank/DDBJ whole genome shotgun (WGS) entry which is preliminary data.</text>
</comment>